<reference evidence="2 3" key="1">
    <citation type="submission" date="2021-06" db="EMBL/GenBank/DDBJ databases">
        <authorList>
            <person name="Pan X."/>
        </authorList>
    </citation>
    <scope>NUCLEOTIDE SEQUENCE [LARGE SCALE GENOMIC DNA]</scope>
    <source>
        <strain evidence="2 3">4503</strain>
    </source>
</reference>
<dbReference type="InterPro" id="IPR015878">
    <property type="entry name" value="Ado_hCys_hydrolase_NAD-bd"/>
</dbReference>
<dbReference type="SMART" id="SM00997">
    <property type="entry name" value="AdoHcyase_NAD"/>
    <property type="match status" value="1"/>
</dbReference>
<name>A0ABS6CP73_9ACTN</name>
<dbReference type="Pfam" id="PF00670">
    <property type="entry name" value="AdoHcyase_NAD"/>
    <property type="match status" value="1"/>
</dbReference>
<proteinExistence type="predicted"/>
<dbReference type="GO" id="GO:0016787">
    <property type="term" value="F:hydrolase activity"/>
    <property type="evidence" value="ECO:0007669"/>
    <property type="project" value="UniProtKB-KW"/>
</dbReference>
<evidence type="ECO:0000313" key="2">
    <source>
        <dbReference type="EMBL" id="MBU3868604.1"/>
    </source>
</evidence>
<keyword evidence="3" id="KW-1185">Reference proteome</keyword>
<gene>
    <name evidence="2" type="ORF">KN815_32510</name>
</gene>
<dbReference type="RefSeq" id="WP_216345442.1">
    <property type="nucleotide sequence ID" value="NZ_JAHLEM010000456.1"/>
</dbReference>
<dbReference type="Proteomes" id="UP000720508">
    <property type="component" value="Unassembled WGS sequence"/>
</dbReference>
<protein>
    <submittedName>
        <fullName evidence="2">S-adenosyl-L-homocysteine hydrolase</fullName>
    </submittedName>
</protein>
<dbReference type="EMBL" id="JAHLEM010000456">
    <property type="protein sequence ID" value="MBU3868604.1"/>
    <property type="molecule type" value="Genomic_DNA"/>
</dbReference>
<comment type="caution">
    <text evidence="2">The sequence shown here is derived from an EMBL/GenBank/DDBJ whole genome shotgun (WGS) entry which is preliminary data.</text>
</comment>
<accession>A0ABS6CP73</accession>
<evidence type="ECO:0000259" key="1">
    <source>
        <dbReference type="SMART" id="SM00997"/>
    </source>
</evidence>
<evidence type="ECO:0000313" key="3">
    <source>
        <dbReference type="Proteomes" id="UP000720508"/>
    </source>
</evidence>
<organism evidence="2 3">
    <name type="scientific">Streptomyces niphimycinicus</name>
    <dbReference type="NCBI Taxonomy" id="2842201"/>
    <lineage>
        <taxon>Bacteria</taxon>
        <taxon>Bacillati</taxon>
        <taxon>Actinomycetota</taxon>
        <taxon>Actinomycetes</taxon>
        <taxon>Kitasatosporales</taxon>
        <taxon>Streptomycetaceae</taxon>
        <taxon>Streptomyces</taxon>
    </lineage>
</organism>
<feature type="domain" description="S-adenosyl-L-homocysteine hydrolase NAD binding" evidence="1">
    <location>
        <begin position="291"/>
        <end position="457"/>
    </location>
</feature>
<keyword evidence="2" id="KW-0378">Hydrolase</keyword>
<sequence length="537" mass="56972">MSTRAITGDQWVVLRVPISGEGVTAEVAAFAARRQLRYDLGDDGTLRITDPESARVIVTVRWKTLPPQVPRTLGFQLPSAAAVDVLIDPGPGLAAGRIAAALHDALSGRALAYTDGELEGIRAAMPLLERYSAARPAFDNWALIFRDHYLEHSTGFVLAMERAGIPAEWIFALDKGDRTWNRERVHATFQARGYRSDVLDNTAVNLPHAHGDELARVGADIDAFLDAAHTAGRRVLVVDDGGLLARGYGAIGAPRTADAALELTVSGIKRIAAAGPLAIPVLNLARSQVKSRLGYREIADSCMRRLQALLPDRKLIGRQVLLLGYGTLGSRLAAQLRGLGCRVVVVDSDLPALIDAAESGFTTYRTAGQALAATSPFIVVGTTGERALSDADLDLLPDGLVLAPFATRDFCALTENAVHRGGASDIPGVGMRFALDRGRRVTLLGNGRSMNLFEADSIPNEGYDAYRAGTFIAAASLCADPGRVPAGLHTAPADDAIAEAGLWSAYYDLYAAQGKGAVRPPTVPAPRLADLPAPVPF</sequence>